<proteinExistence type="predicted"/>
<dbReference type="AlphaFoldDB" id="A0A3S9PYP1"/>
<dbReference type="GO" id="GO:0046872">
    <property type="term" value="F:metal ion binding"/>
    <property type="evidence" value="ECO:0007669"/>
    <property type="project" value="InterPro"/>
</dbReference>
<accession>A0A3S9PYP1</accession>
<dbReference type="KEGG" id="flh:EJ997_09160"/>
<dbReference type="OrthoDB" id="3267881at2"/>
<evidence type="ECO:0000313" key="2">
    <source>
        <dbReference type="Proteomes" id="UP000280344"/>
    </source>
</evidence>
<reference evidence="1 2" key="1">
    <citation type="submission" date="2018-12" db="EMBL/GenBank/DDBJ databases">
        <title>Complete genome sequence of Flaviflexus sp. H23T48.</title>
        <authorList>
            <person name="Bae J.-W."/>
            <person name="Lee J.-Y."/>
        </authorList>
    </citation>
    <scope>NUCLEOTIDE SEQUENCE [LARGE SCALE GENOMIC DNA]</scope>
    <source>
        <strain evidence="1 2">H23T48</strain>
    </source>
</reference>
<gene>
    <name evidence="1" type="ORF">EJ997_09160</name>
</gene>
<protein>
    <submittedName>
        <fullName evidence="1">Uncharacterized protein</fullName>
    </submittedName>
</protein>
<name>A0A3S9PYP1_9ACTO</name>
<dbReference type="RefSeq" id="WP_126704280.1">
    <property type="nucleotide sequence ID" value="NZ_CP034593.1"/>
</dbReference>
<evidence type="ECO:0000313" key="1">
    <source>
        <dbReference type="EMBL" id="AZQ77477.1"/>
    </source>
</evidence>
<organism evidence="1 2">
    <name type="scientific">Flaviflexus ciconiae</name>
    <dbReference type="NCBI Taxonomy" id="2496867"/>
    <lineage>
        <taxon>Bacteria</taxon>
        <taxon>Bacillati</taxon>
        <taxon>Actinomycetota</taxon>
        <taxon>Actinomycetes</taxon>
        <taxon>Actinomycetales</taxon>
        <taxon>Actinomycetaceae</taxon>
        <taxon>Flaviflexus</taxon>
    </lineage>
</organism>
<dbReference type="Proteomes" id="UP000280344">
    <property type="component" value="Chromosome"/>
</dbReference>
<dbReference type="InterPro" id="IPR036163">
    <property type="entry name" value="HMA_dom_sf"/>
</dbReference>
<keyword evidence="2" id="KW-1185">Reference proteome</keyword>
<dbReference type="SUPFAM" id="SSF55008">
    <property type="entry name" value="HMA, heavy metal-associated domain"/>
    <property type="match status" value="1"/>
</dbReference>
<dbReference type="EMBL" id="CP034593">
    <property type="protein sequence ID" value="AZQ77477.1"/>
    <property type="molecule type" value="Genomic_DNA"/>
</dbReference>
<sequence length="81" mass="8651">MIQLIVSGINGDDDVAKLTEELSNIGSTNQIMVTLGTDSRATVIVTGKASDDELTEAVKQAGAYSIVDIEREGLEPYHVDK</sequence>